<keyword evidence="3" id="KW-1185">Reference proteome</keyword>
<gene>
    <name evidence="2" type="ORF">OIU85_009499</name>
</gene>
<feature type="compositionally biased region" description="Basic and acidic residues" evidence="1">
    <location>
        <begin position="128"/>
        <end position="148"/>
    </location>
</feature>
<evidence type="ECO:0000256" key="1">
    <source>
        <dbReference type="SAM" id="MobiDB-lite"/>
    </source>
</evidence>
<feature type="compositionally biased region" description="Acidic residues" evidence="1">
    <location>
        <begin position="30"/>
        <end position="40"/>
    </location>
</feature>
<feature type="region of interest" description="Disordered" evidence="1">
    <location>
        <begin position="124"/>
        <end position="234"/>
    </location>
</feature>
<feature type="compositionally biased region" description="Basic and acidic residues" evidence="1">
    <location>
        <begin position="59"/>
        <end position="75"/>
    </location>
</feature>
<protein>
    <submittedName>
        <fullName evidence="2">Uncharacterized protein</fullName>
    </submittedName>
</protein>
<feature type="compositionally biased region" description="Acidic residues" evidence="1">
    <location>
        <begin position="49"/>
        <end position="58"/>
    </location>
</feature>
<reference evidence="2" key="1">
    <citation type="submission" date="2022-11" db="EMBL/GenBank/DDBJ databases">
        <authorList>
            <person name="Hyden B.L."/>
            <person name="Feng K."/>
            <person name="Yates T."/>
            <person name="Jawdy S."/>
            <person name="Smart L.B."/>
            <person name="Muchero W."/>
        </authorList>
    </citation>
    <scope>NUCLEOTIDE SEQUENCE</scope>
    <source>
        <tissue evidence="2">Shoot tip</tissue>
    </source>
</reference>
<evidence type="ECO:0000313" key="3">
    <source>
        <dbReference type="Proteomes" id="UP001151529"/>
    </source>
</evidence>
<dbReference type="AlphaFoldDB" id="A0A9Q0NUL1"/>
<name>A0A9Q0NUL1_SALVM</name>
<feature type="compositionally biased region" description="Basic and acidic residues" evidence="1">
    <location>
        <begin position="174"/>
        <end position="188"/>
    </location>
</feature>
<evidence type="ECO:0000313" key="2">
    <source>
        <dbReference type="EMBL" id="KAJ6676223.1"/>
    </source>
</evidence>
<proteinExistence type="predicted"/>
<accession>A0A9Q0NUL1</accession>
<dbReference type="Proteomes" id="UP001151529">
    <property type="component" value="Chromosome 15Z"/>
</dbReference>
<reference evidence="2" key="2">
    <citation type="journal article" date="2023" name="Int. J. Mol. Sci.">
        <title>De Novo Assembly and Annotation of 11 Diverse Shrub Willow (Salix) Genomes Reveals Novel Gene Organization in Sex-Linked Regions.</title>
        <authorList>
            <person name="Hyden B."/>
            <person name="Feng K."/>
            <person name="Yates T.B."/>
            <person name="Jawdy S."/>
            <person name="Cereghino C."/>
            <person name="Smart L.B."/>
            <person name="Muchero W."/>
        </authorList>
    </citation>
    <scope>NUCLEOTIDE SEQUENCE [LARGE SCALE GENOMIC DNA]</scope>
    <source>
        <tissue evidence="2">Shoot tip</tissue>
    </source>
</reference>
<feature type="region of interest" description="Disordered" evidence="1">
    <location>
        <begin position="1"/>
        <end position="75"/>
    </location>
</feature>
<comment type="caution">
    <text evidence="2">The sequence shown here is derived from an EMBL/GenBank/DDBJ whole genome shotgun (WGS) entry which is preliminary data.</text>
</comment>
<feature type="compositionally biased region" description="Basic and acidic residues" evidence="1">
    <location>
        <begin position="222"/>
        <end position="234"/>
    </location>
</feature>
<dbReference type="EMBL" id="JAPFFL010000015">
    <property type="protein sequence ID" value="KAJ6676223.1"/>
    <property type="molecule type" value="Genomic_DNA"/>
</dbReference>
<sequence length="234" mass="25688">MPPRRSTRRRAKATSQKSTRISKRKAVQSTEEEINDEIDVEEVKIKQEEVDENDNVVDDSERSPEKLKGDKDDTLDDKSRVVAFVKQGNGRTAVPVTSYYCSYLAIFASCTNSNLEIGLSPAANQNSVEKETPSASDEVVKSLEHLDGISRVQEGGDNEGNSDNVMKSPVHMDNCSRDQESGDKEEKGANGVKNDYYNEDNNAIQSPGRMNDFCGIQEGGDGEGKSADKMGGDR</sequence>
<organism evidence="2 3">
    <name type="scientific">Salix viminalis</name>
    <name type="common">Common osier</name>
    <name type="synonym">Basket willow</name>
    <dbReference type="NCBI Taxonomy" id="40686"/>
    <lineage>
        <taxon>Eukaryota</taxon>
        <taxon>Viridiplantae</taxon>
        <taxon>Streptophyta</taxon>
        <taxon>Embryophyta</taxon>
        <taxon>Tracheophyta</taxon>
        <taxon>Spermatophyta</taxon>
        <taxon>Magnoliopsida</taxon>
        <taxon>eudicotyledons</taxon>
        <taxon>Gunneridae</taxon>
        <taxon>Pentapetalae</taxon>
        <taxon>rosids</taxon>
        <taxon>fabids</taxon>
        <taxon>Malpighiales</taxon>
        <taxon>Salicaceae</taxon>
        <taxon>Saliceae</taxon>
        <taxon>Salix</taxon>
    </lineage>
</organism>
<feature type="compositionally biased region" description="Basic residues" evidence="1">
    <location>
        <begin position="1"/>
        <end position="12"/>
    </location>
</feature>